<comment type="caution">
    <text evidence="2">The sequence shown here is derived from an EMBL/GenBank/DDBJ whole genome shotgun (WGS) entry which is preliminary data.</text>
</comment>
<feature type="region of interest" description="Disordered" evidence="1">
    <location>
        <begin position="1"/>
        <end position="33"/>
    </location>
</feature>
<evidence type="ECO:0000313" key="3">
    <source>
        <dbReference type="Proteomes" id="UP001515641"/>
    </source>
</evidence>
<proteinExistence type="predicted"/>
<organism evidence="2 3">
    <name type="scientific">Chromobacterium fluminis</name>
    <dbReference type="NCBI Taxonomy" id="3044269"/>
    <lineage>
        <taxon>Bacteria</taxon>
        <taxon>Pseudomonadati</taxon>
        <taxon>Pseudomonadota</taxon>
        <taxon>Betaproteobacteria</taxon>
        <taxon>Neisseriales</taxon>
        <taxon>Chromobacteriaceae</taxon>
        <taxon>Chromobacterium</taxon>
    </lineage>
</organism>
<dbReference type="EMBL" id="JAAOMA010000004">
    <property type="protein sequence ID" value="NHR04506.1"/>
    <property type="molecule type" value="Genomic_DNA"/>
</dbReference>
<name>A0ABX0L4L5_9NEIS</name>
<dbReference type="Proteomes" id="UP001515641">
    <property type="component" value="Unassembled WGS sequence"/>
</dbReference>
<keyword evidence="3" id="KW-1185">Reference proteome</keyword>
<protein>
    <submittedName>
        <fullName evidence="2">Uncharacterized protein</fullName>
    </submittedName>
</protein>
<dbReference type="RefSeq" id="WP_166451016.1">
    <property type="nucleotide sequence ID" value="NZ_JAAOMA010000004.1"/>
</dbReference>
<gene>
    <name evidence="2" type="ORF">HA052_04785</name>
</gene>
<evidence type="ECO:0000256" key="1">
    <source>
        <dbReference type="SAM" id="MobiDB-lite"/>
    </source>
</evidence>
<reference evidence="2 3" key="1">
    <citation type="submission" date="2020-03" db="EMBL/GenBank/DDBJ databases">
        <title>Draft genome sequence of environmentally isolated cultures.</title>
        <authorList>
            <person name="Wilson H.S."/>
            <person name="De Leon M.E."/>
        </authorList>
    </citation>
    <scope>NUCLEOTIDE SEQUENCE [LARGE SCALE GENOMIC DNA]</scope>
    <source>
        <strain evidence="2 3">HSC-31F16</strain>
    </source>
</reference>
<evidence type="ECO:0000313" key="2">
    <source>
        <dbReference type="EMBL" id="NHR04506.1"/>
    </source>
</evidence>
<accession>A0ABX0L4L5</accession>
<sequence length="76" mass="8658">MSGQPKKKSTSAMTDVQRAQKYRKSIKNRGGIRTTLQPEEVKLICEELRAMPEAAKLVKRLEDAYARHELKLMGIT</sequence>